<feature type="chain" id="PRO_5039494746" evidence="4">
    <location>
        <begin position="21"/>
        <end position="352"/>
    </location>
</feature>
<dbReference type="OrthoDB" id="9815602at2"/>
<dbReference type="PANTHER" id="PTHR30024:SF47">
    <property type="entry name" value="TAURINE-BINDING PERIPLASMIC PROTEIN"/>
    <property type="match status" value="1"/>
</dbReference>
<feature type="domain" description="Solute-binding protein family 3/N-terminal" evidence="5">
    <location>
        <begin position="46"/>
        <end position="267"/>
    </location>
</feature>
<dbReference type="SMART" id="SM00062">
    <property type="entry name" value="PBPb"/>
    <property type="match status" value="1"/>
</dbReference>
<gene>
    <name evidence="6" type="ORF">EDM52_05870</name>
</gene>
<comment type="similarity">
    <text evidence="2">Belongs to the bacterial solute-binding protein SsuA/TauA family.</text>
</comment>
<protein>
    <submittedName>
        <fullName evidence="6">ABC transporter substrate-binding protein</fullName>
    </submittedName>
</protein>
<dbReference type="EMBL" id="RHHR01000009">
    <property type="protein sequence ID" value="RNB75934.1"/>
    <property type="molecule type" value="Genomic_DNA"/>
</dbReference>
<dbReference type="SUPFAM" id="SSF53850">
    <property type="entry name" value="Periplasmic binding protein-like II"/>
    <property type="match status" value="1"/>
</dbReference>
<name>A0A3M8CJQ7_9BACL</name>
<reference evidence="6 7" key="1">
    <citation type="submission" date="2018-10" db="EMBL/GenBank/DDBJ databases">
        <title>Phylogenomics of Brevibacillus.</title>
        <authorList>
            <person name="Dunlap C."/>
        </authorList>
    </citation>
    <scope>NUCLEOTIDE SEQUENCE [LARGE SCALE GENOMIC DNA]</scope>
    <source>
        <strain evidence="6 7">JCM 12215</strain>
    </source>
</reference>
<feature type="signal peptide" evidence="4">
    <location>
        <begin position="1"/>
        <end position="20"/>
    </location>
</feature>
<accession>A0A3M8CJQ7</accession>
<keyword evidence="3 4" id="KW-0732">Signal</keyword>
<evidence type="ECO:0000313" key="6">
    <source>
        <dbReference type="EMBL" id="RNB75934.1"/>
    </source>
</evidence>
<keyword evidence="7" id="KW-1185">Reference proteome</keyword>
<evidence type="ECO:0000256" key="1">
    <source>
        <dbReference type="ARBA" id="ARBA00004418"/>
    </source>
</evidence>
<dbReference type="GO" id="GO:0042597">
    <property type="term" value="C:periplasmic space"/>
    <property type="evidence" value="ECO:0007669"/>
    <property type="project" value="UniProtKB-SubCell"/>
</dbReference>
<dbReference type="GO" id="GO:0042918">
    <property type="term" value="P:alkanesulfonate transmembrane transport"/>
    <property type="evidence" value="ECO:0007669"/>
    <property type="project" value="TreeGrafter"/>
</dbReference>
<dbReference type="Gene3D" id="3.40.190.10">
    <property type="entry name" value="Periplasmic binding protein-like II"/>
    <property type="match status" value="2"/>
</dbReference>
<dbReference type="PROSITE" id="PS51257">
    <property type="entry name" value="PROKAR_LIPOPROTEIN"/>
    <property type="match status" value="1"/>
</dbReference>
<evidence type="ECO:0000313" key="7">
    <source>
        <dbReference type="Proteomes" id="UP000282028"/>
    </source>
</evidence>
<dbReference type="RefSeq" id="WP_122908091.1">
    <property type="nucleotide sequence ID" value="NZ_CBCSBE010000004.1"/>
</dbReference>
<organism evidence="6 7">
    <name type="scientific">Brevibacillus invocatus</name>
    <dbReference type="NCBI Taxonomy" id="173959"/>
    <lineage>
        <taxon>Bacteria</taxon>
        <taxon>Bacillati</taxon>
        <taxon>Bacillota</taxon>
        <taxon>Bacilli</taxon>
        <taxon>Bacillales</taxon>
        <taxon>Paenibacillaceae</taxon>
        <taxon>Brevibacillus</taxon>
    </lineage>
</organism>
<dbReference type="InterPro" id="IPR001638">
    <property type="entry name" value="Solute-binding_3/MltF_N"/>
</dbReference>
<dbReference type="Proteomes" id="UP000282028">
    <property type="component" value="Unassembled WGS sequence"/>
</dbReference>
<proteinExistence type="inferred from homology"/>
<evidence type="ECO:0000256" key="2">
    <source>
        <dbReference type="ARBA" id="ARBA00010742"/>
    </source>
</evidence>
<evidence type="ECO:0000256" key="4">
    <source>
        <dbReference type="SAM" id="SignalP"/>
    </source>
</evidence>
<comment type="subcellular location">
    <subcellularLocation>
        <location evidence="1">Periplasm</location>
    </subcellularLocation>
</comment>
<dbReference type="PANTHER" id="PTHR30024">
    <property type="entry name" value="ALIPHATIC SULFONATES-BINDING PROTEIN-RELATED"/>
    <property type="match status" value="1"/>
</dbReference>
<dbReference type="InterPro" id="IPR015168">
    <property type="entry name" value="SsuA/THI5"/>
</dbReference>
<evidence type="ECO:0000256" key="3">
    <source>
        <dbReference type="ARBA" id="ARBA00022729"/>
    </source>
</evidence>
<comment type="caution">
    <text evidence="6">The sequence shown here is derived from an EMBL/GenBank/DDBJ whole genome shotgun (WGS) entry which is preliminary data.</text>
</comment>
<dbReference type="AlphaFoldDB" id="A0A3M8CJQ7"/>
<sequence>MKKSVKLALSSFLVLALALAGCGKTEGGSSAEQPQPEQGQAAEAVSLEIGMLKLTSSAPLFIGIEKGFFQEEGIDAKAKWFDAAQPIAVATAAGSVDVGATGITASLYNMVAGGQKLVIVADKGREQAGYSSSALLYPSDSPLKSIEELKGKKLGITQTGSTYHYMAGKLLEKHGLTLQDIELIPLNNIKGLMEALKSKQVDAVLLNEPNISTVVEEGYGKVIAQVGDEMEYQTSGIFFSPKFAENKDAAQRFLKAYAKATQYYYDAVLNKVDGKIVPGENYDEVVNIIAKYTDQEADMIKKGMPYMDRDGKLLESDIKTQVEWYAKEKLIDKVIDTSDIVNTQLLEDALKN</sequence>
<evidence type="ECO:0000259" key="5">
    <source>
        <dbReference type="SMART" id="SM00062"/>
    </source>
</evidence>
<dbReference type="Pfam" id="PF09084">
    <property type="entry name" value="NMT1"/>
    <property type="match status" value="1"/>
</dbReference>